<dbReference type="SMART" id="SM00911">
    <property type="entry name" value="HWE_HK"/>
    <property type="match status" value="1"/>
</dbReference>
<keyword evidence="4" id="KW-0808">Transferase</keyword>
<evidence type="ECO:0000256" key="4">
    <source>
        <dbReference type="ARBA" id="ARBA00022679"/>
    </source>
</evidence>
<evidence type="ECO:0000256" key="3">
    <source>
        <dbReference type="ARBA" id="ARBA00022553"/>
    </source>
</evidence>
<evidence type="ECO:0000313" key="10">
    <source>
        <dbReference type="Proteomes" id="UP000253918"/>
    </source>
</evidence>
<evidence type="ECO:0000256" key="2">
    <source>
        <dbReference type="ARBA" id="ARBA00012438"/>
    </source>
</evidence>
<keyword evidence="10" id="KW-1185">Reference proteome</keyword>
<dbReference type="GO" id="GO:0005524">
    <property type="term" value="F:ATP binding"/>
    <property type="evidence" value="ECO:0007669"/>
    <property type="project" value="UniProtKB-KW"/>
</dbReference>
<comment type="caution">
    <text evidence="9">The sequence shown here is derived from an EMBL/GenBank/DDBJ whole genome shotgun (WGS) entry which is preliminary data.</text>
</comment>
<keyword evidence="5" id="KW-0547">Nucleotide-binding</keyword>
<evidence type="ECO:0000256" key="7">
    <source>
        <dbReference type="ARBA" id="ARBA00022840"/>
    </source>
</evidence>
<dbReference type="GO" id="GO:0004673">
    <property type="term" value="F:protein histidine kinase activity"/>
    <property type="evidence" value="ECO:0007669"/>
    <property type="project" value="UniProtKB-EC"/>
</dbReference>
<reference evidence="9 10" key="1">
    <citation type="submission" date="2018-07" db="EMBL/GenBank/DDBJ databases">
        <title>a novel species of Sphingomonas isolated from the rhizosphere soil of Araceae plant.</title>
        <authorList>
            <person name="Zhiyong W."/>
            <person name="Qinglan Z."/>
            <person name="Zhiwei F."/>
            <person name="Ding X."/>
            <person name="Gejiao W."/>
            <person name="Shixue Z."/>
        </authorList>
    </citation>
    <scope>NUCLEOTIDE SEQUENCE [LARGE SCALE GENOMIC DNA]</scope>
    <source>
        <strain evidence="9 10">WZY 27</strain>
    </source>
</reference>
<dbReference type="OrthoDB" id="9760752at2"/>
<dbReference type="PANTHER" id="PTHR41523:SF7">
    <property type="entry name" value="HISTIDINE KINASE"/>
    <property type="match status" value="1"/>
</dbReference>
<name>A0A369VRF1_9SPHN</name>
<dbReference type="PANTHER" id="PTHR41523">
    <property type="entry name" value="TWO-COMPONENT SYSTEM SENSOR PROTEIN"/>
    <property type="match status" value="1"/>
</dbReference>
<evidence type="ECO:0000259" key="8">
    <source>
        <dbReference type="SMART" id="SM00911"/>
    </source>
</evidence>
<evidence type="ECO:0000313" key="9">
    <source>
        <dbReference type="EMBL" id="RDE04954.1"/>
    </source>
</evidence>
<dbReference type="Pfam" id="PF07536">
    <property type="entry name" value="HWE_HK"/>
    <property type="match status" value="1"/>
</dbReference>
<dbReference type="InterPro" id="IPR036890">
    <property type="entry name" value="HATPase_C_sf"/>
</dbReference>
<accession>A0A369VRF1</accession>
<dbReference type="Gene3D" id="3.30.450.20">
    <property type="entry name" value="PAS domain"/>
    <property type="match status" value="1"/>
</dbReference>
<sequence length="391" mass="42364">MWGSPPAVGQGEEPARTSRFCFLVHQRTPVTDTLAFLSGDGAMARAIRDHDWQRTSLGRIENWSASLRTSVSLILNSHFPQCIVWGPDLVSIPNDAFLPILGSKPPALGRSFADVWAEAWDDLAPIAELAFAGEATFIENYPVRTTRFGEEEEAFFTFCYSPIRDEAGTVVGMLDTVVETTATIRADRELQVANRELGHRLKNTLAVTQAVTLQSIRRAANLTEAREAVSERLAALGRATDVLTGTSWDAADLSMLAGAALAAQGDDRYSLDGPLVQLASAQAISLSLALHELATNATKYGALSNDTGKVSLQWRLEVDPNRPGTRLLIQWTETGGPRVSQPQRQGFGSVLIERTLRSSFKGITVLDFRPEGLVFTLDAPWSGTPGAGTAQ</sequence>
<dbReference type="Proteomes" id="UP000253918">
    <property type="component" value="Unassembled WGS sequence"/>
</dbReference>
<keyword evidence="3" id="KW-0597">Phosphoprotein</keyword>
<dbReference type="InterPro" id="IPR011102">
    <property type="entry name" value="Sig_transdc_His_kinase_HWE"/>
</dbReference>
<dbReference type="Gene3D" id="3.30.565.10">
    <property type="entry name" value="Histidine kinase-like ATPase, C-terminal domain"/>
    <property type="match status" value="1"/>
</dbReference>
<dbReference type="EMBL" id="QQNB01000003">
    <property type="protein sequence ID" value="RDE04954.1"/>
    <property type="molecule type" value="Genomic_DNA"/>
</dbReference>
<comment type="catalytic activity">
    <reaction evidence="1">
        <text>ATP + protein L-histidine = ADP + protein N-phospho-L-histidine.</text>
        <dbReference type="EC" id="2.7.13.3"/>
    </reaction>
</comment>
<dbReference type="AlphaFoldDB" id="A0A369VRF1"/>
<gene>
    <name evidence="9" type="ORF">DVW87_15435</name>
</gene>
<protein>
    <recommendedName>
        <fullName evidence="2">histidine kinase</fullName>
        <ecNumber evidence="2">2.7.13.3</ecNumber>
    </recommendedName>
</protein>
<proteinExistence type="predicted"/>
<evidence type="ECO:0000256" key="6">
    <source>
        <dbReference type="ARBA" id="ARBA00022777"/>
    </source>
</evidence>
<evidence type="ECO:0000256" key="5">
    <source>
        <dbReference type="ARBA" id="ARBA00022741"/>
    </source>
</evidence>
<organism evidence="9 10">
    <name type="scientific">Sphingomonas aracearum</name>
    <dbReference type="NCBI Taxonomy" id="2283317"/>
    <lineage>
        <taxon>Bacteria</taxon>
        <taxon>Pseudomonadati</taxon>
        <taxon>Pseudomonadota</taxon>
        <taxon>Alphaproteobacteria</taxon>
        <taxon>Sphingomonadales</taxon>
        <taxon>Sphingomonadaceae</taxon>
        <taxon>Sphingomonas</taxon>
    </lineage>
</organism>
<keyword evidence="7" id="KW-0067">ATP-binding</keyword>
<keyword evidence="6 9" id="KW-0418">Kinase</keyword>
<feature type="domain" description="Signal transduction histidine kinase HWE region" evidence="8">
    <location>
        <begin position="196"/>
        <end position="275"/>
    </location>
</feature>
<evidence type="ECO:0000256" key="1">
    <source>
        <dbReference type="ARBA" id="ARBA00000085"/>
    </source>
</evidence>
<dbReference type="EC" id="2.7.13.3" evidence="2"/>